<dbReference type="RefSeq" id="WP_344026283.1">
    <property type="nucleotide sequence ID" value="NZ_BAAABX010000047.1"/>
</dbReference>
<comment type="caution">
    <text evidence="2">The sequence shown here is derived from an EMBL/GenBank/DDBJ whole genome shotgun (WGS) entry which is preliminary data.</text>
</comment>
<dbReference type="EMBL" id="BAAABX010000047">
    <property type="protein sequence ID" value="GAA0414887.1"/>
    <property type="molecule type" value="Genomic_DNA"/>
</dbReference>
<keyword evidence="3" id="KW-1185">Reference proteome</keyword>
<reference evidence="2 3" key="1">
    <citation type="journal article" date="2019" name="Int. J. Syst. Evol. Microbiol.">
        <title>The Global Catalogue of Microorganisms (GCM) 10K type strain sequencing project: providing services to taxonomists for standard genome sequencing and annotation.</title>
        <authorList>
            <consortium name="The Broad Institute Genomics Platform"/>
            <consortium name="The Broad Institute Genome Sequencing Center for Infectious Disease"/>
            <person name="Wu L."/>
            <person name="Ma J."/>
        </authorList>
    </citation>
    <scope>NUCLEOTIDE SEQUENCE [LARGE SCALE GENOMIC DNA]</scope>
    <source>
        <strain evidence="2 3">JCM 4788</strain>
    </source>
</reference>
<dbReference type="Pfam" id="PF04149">
    <property type="entry name" value="DUF397"/>
    <property type="match status" value="1"/>
</dbReference>
<organism evidence="2 3">
    <name type="scientific">Streptomyces luteireticuli</name>
    <dbReference type="NCBI Taxonomy" id="173858"/>
    <lineage>
        <taxon>Bacteria</taxon>
        <taxon>Bacillati</taxon>
        <taxon>Actinomycetota</taxon>
        <taxon>Actinomycetes</taxon>
        <taxon>Kitasatosporales</taxon>
        <taxon>Streptomycetaceae</taxon>
        <taxon>Streptomyces</taxon>
    </lineage>
</organism>
<evidence type="ECO:0000313" key="3">
    <source>
        <dbReference type="Proteomes" id="UP001500879"/>
    </source>
</evidence>
<evidence type="ECO:0000259" key="1">
    <source>
        <dbReference type="Pfam" id="PF04149"/>
    </source>
</evidence>
<name>A0ABN0YX43_9ACTN</name>
<dbReference type="InterPro" id="IPR007278">
    <property type="entry name" value="DUF397"/>
</dbReference>
<evidence type="ECO:0000313" key="2">
    <source>
        <dbReference type="EMBL" id="GAA0414887.1"/>
    </source>
</evidence>
<accession>A0ABN0YX43</accession>
<dbReference type="Proteomes" id="UP001500879">
    <property type="component" value="Unassembled WGS sequence"/>
</dbReference>
<proteinExistence type="predicted"/>
<protein>
    <recommendedName>
        <fullName evidence="1">DUF397 domain-containing protein</fullName>
    </recommendedName>
</protein>
<gene>
    <name evidence="2" type="ORF">GCM10010357_40190</name>
</gene>
<feature type="domain" description="DUF397" evidence="1">
    <location>
        <begin position="17"/>
        <end position="70"/>
    </location>
</feature>
<sequence length="80" mass="8821">MTADTCLTALEVAEDERWFKSSYSIDTGGGSCVSIAALPDRVGIRDDKRRSGPAFVVPLPAWASFVDEVRAGRFGWRRSR</sequence>